<gene>
    <name evidence="1" type="ORF">TRIUR3_23082</name>
</gene>
<dbReference type="eggNOG" id="ENOG502SFJM">
    <property type="taxonomic scope" value="Eukaryota"/>
</dbReference>
<name>M7Z3W3_TRIUA</name>
<dbReference type="PANTHER" id="PTHR47488">
    <property type="entry name" value="HEAVY METAL TRANSPORT/DETOXIFICATION SUPERFAMILY PROTEIN"/>
    <property type="match status" value="1"/>
</dbReference>
<evidence type="ECO:0000313" key="1">
    <source>
        <dbReference type="EMBL" id="EMS54667.1"/>
    </source>
</evidence>
<dbReference type="AlphaFoldDB" id="M7Z3W3"/>
<sequence length="203" mass="23142">MGILVIAADLQCCRCKKKINDVLKCLQEDYCIEKIEYEHKANKVIVRGKFDAEKLRQKILCKACKVVQEIIIVDVWPPPRPTKTCLPEPETPKRACKFVPYPCPMPYPMQCYLNCSPQQCLCCPTPIPPPQEPKPCECSHWQSHHHGGCCCSSKPALPPPCNWLNHRGCTCSRQPNWPPPTCPPFFPPLCWIEECPRDPCSIM</sequence>
<dbReference type="OrthoDB" id="694076at2759"/>
<dbReference type="GO" id="GO:1900150">
    <property type="term" value="P:regulation of defense response to fungus"/>
    <property type="evidence" value="ECO:0007669"/>
    <property type="project" value="InterPro"/>
</dbReference>
<dbReference type="InterPro" id="IPR044169">
    <property type="entry name" value="PI21"/>
</dbReference>
<dbReference type="EMBL" id="KD179289">
    <property type="protein sequence ID" value="EMS54667.1"/>
    <property type="molecule type" value="Genomic_DNA"/>
</dbReference>
<protein>
    <recommendedName>
        <fullName evidence="2">HMA domain-containing protein</fullName>
    </recommendedName>
</protein>
<evidence type="ECO:0008006" key="2">
    <source>
        <dbReference type="Google" id="ProtNLM"/>
    </source>
</evidence>
<accession>M7Z3W3</accession>
<reference evidence="1" key="1">
    <citation type="journal article" date="2013" name="Nature">
        <title>Draft genome of the wheat A-genome progenitor Triticum urartu.</title>
        <authorList>
            <person name="Ling H.Q."/>
            <person name="Zhao S."/>
            <person name="Liu D."/>
            <person name="Wang J."/>
            <person name="Sun H."/>
            <person name="Zhang C."/>
            <person name="Fan H."/>
            <person name="Li D."/>
            <person name="Dong L."/>
            <person name="Tao Y."/>
            <person name="Gao C."/>
            <person name="Wu H."/>
            <person name="Li Y."/>
            <person name="Cui Y."/>
            <person name="Guo X."/>
            <person name="Zheng S."/>
            <person name="Wang B."/>
            <person name="Yu K."/>
            <person name="Liang Q."/>
            <person name="Yang W."/>
            <person name="Lou X."/>
            <person name="Chen J."/>
            <person name="Feng M."/>
            <person name="Jian J."/>
            <person name="Zhang X."/>
            <person name="Luo G."/>
            <person name="Jiang Y."/>
            <person name="Liu J."/>
            <person name="Wang Z."/>
            <person name="Sha Y."/>
            <person name="Zhang B."/>
            <person name="Wu H."/>
            <person name="Tang D."/>
            <person name="Shen Q."/>
            <person name="Xue P."/>
            <person name="Zou S."/>
            <person name="Wang X."/>
            <person name="Liu X."/>
            <person name="Wang F."/>
            <person name="Yang Y."/>
            <person name="An X."/>
            <person name="Dong Z."/>
            <person name="Zhang K."/>
            <person name="Zhang X."/>
            <person name="Luo M.C."/>
            <person name="Dvorak J."/>
            <person name="Tong Y."/>
            <person name="Wang J."/>
            <person name="Yang H."/>
            <person name="Li Z."/>
            <person name="Wang D."/>
            <person name="Zhang A."/>
            <person name="Wang J."/>
        </authorList>
    </citation>
    <scope>NUCLEOTIDE SEQUENCE</scope>
</reference>
<proteinExistence type="predicted"/>
<organism evidence="1">
    <name type="scientific">Triticum urartu</name>
    <name type="common">Red wild einkorn</name>
    <name type="synonym">Crithodium urartu</name>
    <dbReference type="NCBI Taxonomy" id="4572"/>
    <lineage>
        <taxon>Eukaryota</taxon>
        <taxon>Viridiplantae</taxon>
        <taxon>Streptophyta</taxon>
        <taxon>Embryophyta</taxon>
        <taxon>Tracheophyta</taxon>
        <taxon>Spermatophyta</taxon>
        <taxon>Magnoliopsida</taxon>
        <taxon>Liliopsida</taxon>
        <taxon>Poales</taxon>
        <taxon>Poaceae</taxon>
        <taxon>BOP clade</taxon>
        <taxon>Pooideae</taxon>
        <taxon>Triticodae</taxon>
        <taxon>Triticeae</taxon>
        <taxon>Triticinae</taxon>
        <taxon>Triticum</taxon>
    </lineage>
</organism>
<dbReference type="PANTHER" id="PTHR47488:SF12">
    <property type="entry name" value="PROTEIN PYRICULARIA ORYZAE RESISTANCE 21"/>
    <property type="match status" value="1"/>
</dbReference>
<dbReference type="OMA" id="PSTQQCY"/>